<protein>
    <submittedName>
        <fullName evidence="2">DUF4214 domain-containing protein</fullName>
    </submittedName>
</protein>
<accession>A0AAU7JFK1</accession>
<dbReference type="SUPFAM" id="SSF51120">
    <property type="entry name" value="beta-Roll"/>
    <property type="match status" value="1"/>
</dbReference>
<sequence length="628" mass="64455">MSNSDVVRSLYRAIQFRDPPAGELADYVARLDSGQLTATAAQLAILRAPYTVNFVAPVVREYQAAFGRVPDLGGLDFWADSTGAGYVDVLELAKLFVSSAEFQTRYGAGTDVNKAFLVSLYTNVLGRGPDEAGLAYWLGSGQSQAQVLNYFAQSAEFTAQASSHIEAYLTLSAAGKPPLSGSLLALEPAPTPGLTFALTTGLDSLVGTAGVDTFTATGGPGATFTSFDSVDGADGSSDVLFVMSPAALALPGQVTVKNVEIAKLAAAGAIKADLSTWVGLRDVSIDQSASDTVAITTGANATSVSLSGGKGVTIADAGPSATDALARVSLEGVSGSVTLSSDRLTAISLVNSPAVVTINNATAGHALQIELSGSNPTVTDVAAETVNFVTSAGSNAASQLSVKLVDPAVKTIKVTGDVGIKLDFSASELKVFDASGLTKGTNIVKFSGANAATIFGGAGQDFFSGFGSGNNVDGGAGNDVLESGYYGDTLVGGEGNDDILINRGLHTVSGGPGADRFYVMEPAYFKQFSTITDASSGDRVCFDIITTFQSTEIVLSKYTFLLSTALDAVTEGNATNKLSWFRFQGSTYVVQDRSAANGFDSALDRVIALTGSIDLSKAGFFNGEIILA</sequence>
<dbReference type="Pfam" id="PF13946">
    <property type="entry name" value="DUF4214"/>
    <property type="match status" value="1"/>
</dbReference>
<evidence type="ECO:0000313" key="2">
    <source>
        <dbReference type="EMBL" id="XBO38799.1"/>
    </source>
</evidence>
<dbReference type="InterPro" id="IPR011049">
    <property type="entry name" value="Serralysin-like_metalloprot_C"/>
</dbReference>
<feature type="domain" description="DUF4214" evidence="1">
    <location>
        <begin position="93"/>
        <end position="160"/>
    </location>
</feature>
<proteinExistence type="predicted"/>
<reference evidence="2" key="1">
    <citation type="submission" date="2024-05" db="EMBL/GenBank/DDBJ databases">
        <authorList>
            <person name="Kim S."/>
            <person name="Heo J."/>
            <person name="Choi H."/>
            <person name="Choi Y."/>
            <person name="Kwon S.-W."/>
            <person name="Kim Y."/>
        </authorList>
    </citation>
    <scope>NUCLEOTIDE SEQUENCE</scope>
    <source>
        <strain evidence="2">KACC 23698</strain>
    </source>
</reference>
<dbReference type="RefSeq" id="WP_406855639.1">
    <property type="nucleotide sequence ID" value="NZ_CP157484.1"/>
</dbReference>
<dbReference type="InterPro" id="IPR025282">
    <property type="entry name" value="DUF4214"/>
</dbReference>
<organism evidence="2">
    <name type="scientific">Alsobacter sp. KACC 23698</name>
    <dbReference type="NCBI Taxonomy" id="3149229"/>
    <lineage>
        <taxon>Bacteria</taxon>
        <taxon>Pseudomonadati</taxon>
        <taxon>Pseudomonadota</taxon>
        <taxon>Alphaproteobacteria</taxon>
        <taxon>Hyphomicrobiales</taxon>
        <taxon>Alsobacteraceae</taxon>
        <taxon>Alsobacter</taxon>
    </lineage>
</organism>
<dbReference type="Gene3D" id="2.150.10.10">
    <property type="entry name" value="Serralysin-like metalloprotease, C-terminal"/>
    <property type="match status" value="1"/>
</dbReference>
<dbReference type="AlphaFoldDB" id="A0AAU7JFK1"/>
<dbReference type="PRINTS" id="PR00313">
    <property type="entry name" value="CABNDNGRPT"/>
</dbReference>
<dbReference type="InterPro" id="IPR038255">
    <property type="entry name" value="PBS_linker_sf"/>
</dbReference>
<gene>
    <name evidence="2" type="ORF">ABEG18_24420</name>
</gene>
<dbReference type="Gene3D" id="1.10.3130.20">
    <property type="entry name" value="Phycobilisome linker domain"/>
    <property type="match status" value="1"/>
</dbReference>
<evidence type="ECO:0000259" key="1">
    <source>
        <dbReference type="Pfam" id="PF13946"/>
    </source>
</evidence>
<dbReference type="EMBL" id="CP157484">
    <property type="protein sequence ID" value="XBO38799.1"/>
    <property type="molecule type" value="Genomic_DNA"/>
</dbReference>
<name>A0AAU7JFK1_9HYPH</name>